<gene>
    <name evidence="1" type="ORF">BT246_68700</name>
</gene>
<proteinExistence type="predicted"/>
<dbReference type="AlphaFoldDB" id="A0A9W3SIR6"/>
<evidence type="ECO:0008006" key="3">
    <source>
        <dbReference type="Google" id="ProtNLM"/>
    </source>
</evidence>
<organism evidence="1 2">
    <name type="scientific">Bacillus thuringiensis</name>
    <dbReference type="NCBI Taxonomy" id="1428"/>
    <lineage>
        <taxon>Bacteria</taxon>
        <taxon>Bacillati</taxon>
        <taxon>Bacillota</taxon>
        <taxon>Bacilli</taxon>
        <taxon>Bacillales</taxon>
        <taxon>Bacillaceae</taxon>
        <taxon>Bacillus</taxon>
        <taxon>Bacillus cereus group</taxon>
    </lineage>
</organism>
<reference evidence="1 2" key="1">
    <citation type="submission" date="2016-04" db="EMBL/GenBank/DDBJ databases">
        <title>High quality genome of the nematocidal Bacillus thuringiensis MYBT18246.</title>
        <authorList>
            <person name="Hollensteiner J."/>
            <person name="Poehlein A."/>
            <person name="Sproeer C."/>
            <person name="Bunk B."/>
            <person name="Rosenstiel P."/>
            <person name="Schulenburg H."/>
            <person name="Liesegang H."/>
        </authorList>
    </citation>
    <scope>NUCLEOTIDE SEQUENCE [LARGE SCALE GENOMIC DNA]</scope>
    <source>
        <strain evidence="1 2">MYBT18246</strain>
        <plasmid evidence="1 2">p120416</plasmid>
    </source>
</reference>
<dbReference type="Proteomes" id="UP000092743">
    <property type="component" value="Plasmid p120416"/>
</dbReference>
<evidence type="ECO:0000313" key="1">
    <source>
        <dbReference type="EMBL" id="ANS52161.1"/>
    </source>
</evidence>
<dbReference type="EMBL" id="CP015354">
    <property type="protein sequence ID" value="ANS52161.1"/>
    <property type="molecule type" value="Genomic_DNA"/>
</dbReference>
<name>A0A9W3SIR6_BACTU</name>
<geneLocation type="plasmid" evidence="1 2">
    <name>p120416</name>
</geneLocation>
<protein>
    <recommendedName>
        <fullName evidence="3">Phage ABA sandwich domain-containing protein</fullName>
    </recommendedName>
</protein>
<keyword evidence="1" id="KW-0614">Plasmid</keyword>
<evidence type="ECO:0000313" key="2">
    <source>
        <dbReference type="Proteomes" id="UP000092743"/>
    </source>
</evidence>
<sequence>MIKSVKLLKGEELEIGTTDKHGNQLKQSDFVVVQDDFEGISICQILYHGLTKEFVAMNSTGWWIPYPDLAVATEKLDHVIAQEFLGLEKCGSYWGKGNTPFIRMPIEYFNAVEESTLILETLGRRYKDLFTVIENGCWYLTINKQIYSEERLGVAACLAAVNSVRNKD</sequence>
<accession>A0A9W3SIR6</accession>